<dbReference type="InterPro" id="IPR013538">
    <property type="entry name" value="ASHA1/2-like_C"/>
</dbReference>
<evidence type="ECO:0000313" key="4">
    <source>
        <dbReference type="Proteomes" id="UP000011770"/>
    </source>
</evidence>
<dbReference type="InterPro" id="IPR023393">
    <property type="entry name" value="START-like_dom_sf"/>
</dbReference>
<evidence type="ECO:0000313" key="3">
    <source>
        <dbReference type="EMBL" id="EMF84150.1"/>
    </source>
</evidence>
<dbReference type="Proteomes" id="UP000011770">
    <property type="component" value="Unassembled WGS sequence"/>
</dbReference>
<evidence type="ECO:0000256" key="1">
    <source>
        <dbReference type="ARBA" id="ARBA00006817"/>
    </source>
</evidence>
<dbReference type="SUPFAM" id="SSF55961">
    <property type="entry name" value="Bet v1-like"/>
    <property type="match status" value="1"/>
</dbReference>
<protein>
    <recommendedName>
        <fullName evidence="2">Activator of Hsp90 ATPase homologue 1/2-like C-terminal domain-containing protein</fullName>
    </recommendedName>
</protein>
<dbReference type="Gene3D" id="3.30.530.20">
    <property type="match status" value="1"/>
</dbReference>
<evidence type="ECO:0000259" key="2">
    <source>
        <dbReference type="Pfam" id="PF08327"/>
    </source>
</evidence>
<proteinExistence type="inferred from homology"/>
<gene>
    <name evidence="3" type="ORF">LEP1GSC188_0076</name>
</gene>
<reference evidence="3 4" key="1">
    <citation type="submission" date="2013-01" db="EMBL/GenBank/DDBJ databases">
        <authorList>
            <person name="Harkins D.M."/>
            <person name="Durkin A.S."/>
            <person name="Brinkac L.M."/>
            <person name="Haft D.H."/>
            <person name="Selengut J.D."/>
            <person name="Sanka R."/>
            <person name="DePew J."/>
            <person name="Purushe J."/>
            <person name="Tulsiani S.M."/>
            <person name="Graham G.C."/>
            <person name="Burns M.-A."/>
            <person name="Dohnt M.F."/>
            <person name="Smythe L.D."/>
            <person name="McKay D.B."/>
            <person name="Craig S.B."/>
            <person name="Vinetz J.M."/>
            <person name="Sutton G.G."/>
            <person name="Nierman W.C."/>
            <person name="Fouts D.E."/>
        </authorList>
    </citation>
    <scope>NUCLEOTIDE SEQUENCE [LARGE SCALE GENOMIC DNA]</scope>
    <source>
        <strain evidence="3 4">LT2116</strain>
    </source>
</reference>
<accession>M3H5S8</accession>
<dbReference type="Pfam" id="PF08327">
    <property type="entry name" value="AHSA1"/>
    <property type="match status" value="1"/>
</dbReference>
<feature type="domain" description="Activator of Hsp90 ATPase homologue 1/2-like C-terminal" evidence="2">
    <location>
        <begin position="14"/>
        <end position="154"/>
    </location>
</feature>
<sequence length="190" mass="21351">MDLRFTIQTKIQKPLEVVFQAVYDPKHLSGYFTTGGASGPLVAGSKVIWKFADFSSMEGEDEGVVVNVVEVIPNSKIVLEWDAHEGSYEGENELLTVGGYKTKTEMIFESLDQNNTLVKITESGWKVSQAALDGSYMNCQGWMNMSCCLKAYLEYGINLRKGFFELIPYCVCLRTRLKTFKEYLSCPASF</sequence>
<comment type="caution">
    <text evidence="3">The sequence shown here is derived from an EMBL/GenBank/DDBJ whole genome shotgun (WGS) entry which is preliminary data.</text>
</comment>
<dbReference type="AlphaFoldDB" id="M3H5S8"/>
<name>M3H5S8_9LEPT</name>
<organism evidence="3 4">
    <name type="scientific">Leptospira weilii serovar Topaz str. LT2116</name>
    <dbReference type="NCBI Taxonomy" id="1088540"/>
    <lineage>
        <taxon>Bacteria</taxon>
        <taxon>Pseudomonadati</taxon>
        <taxon>Spirochaetota</taxon>
        <taxon>Spirochaetia</taxon>
        <taxon>Leptospirales</taxon>
        <taxon>Leptospiraceae</taxon>
        <taxon>Leptospira</taxon>
    </lineage>
</organism>
<comment type="similarity">
    <text evidence="1">Belongs to the AHA1 family.</text>
</comment>
<dbReference type="EMBL" id="AHOR02000006">
    <property type="protein sequence ID" value="EMF84150.1"/>
    <property type="molecule type" value="Genomic_DNA"/>
</dbReference>